<evidence type="ECO:0000313" key="3">
    <source>
        <dbReference type="EMBL" id="ADZ83481.1"/>
    </source>
</evidence>
<sequence>MFNEFFFQIEEYLVYCKTKGLSVKTIKSYE</sequence>
<evidence type="ECO:0000313" key="4">
    <source>
        <dbReference type="Proteomes" id="UP000008467"/>
    </source>
</evidence>
<proteinExistence type="predicted"/>
<evidence type="ECO:0000256" key="1">
    <source>
        <dbReference type="PROSITE-ProRule" id="PRU01248"/>
    </source>
</evidence>
<organism evidence="3 4">
    <name type="scientific">Cellulosilyticum lentocellum (strain ATCC 49066 / DSM 5427 / NCIMB 11756 / RHM5)</name>
    <name type="common">Clostridium lentocellum</name>
    <dbReference type="NCBI Taxonomy" id="642492"/>
    <lineage>
        <taxon>Bacteria</taxon>
        <taxon>Bacillati</taxon>
        <taxon>Bacillota</taxon>
        <taxon>Clostridia</taxon>
        <taxon>Lachnospirales</taxon>
        <taxon>Cellulosilyticaceae</taxon>
        <taxon>Cellulosilyticum</taxon>
    </lineage>
</organism>
<dbReference type="HOGENOM" id="CLU_3402764_0_0_9"/>
<dbReference type="PROSITE" id="PS51900">
    <property type="entry name" value="CB"/>
    <property type="match status" value="1"/>
</dbReference>
<reference evidence="3 4" key="1">
    <citation type="journal article" date="2011" name="J. Bacteriol.">
        <title>Complete genome sequence of the cellulose-degrading bacterium Cellulosilyticum lentocellum.</title>
        <authorList>
            <consortium name="US DOE Joint Genome Institute"/>
            <person name="Miller D.A."/>
            <person name="Suen G."/>
            <person name="Bruce D."/>
            <person name="Copeland A."/>
            <person name="Cheng J.F."/>
            <person name="Detter C."/>
            <person name="Goodwin L.A."/>
            <person name="Han C.S."/>
            <person name="Hauser L.J."/>
            <person name="Land M.L."/>
            <person name="Lapidus A."/>
            <person name="Lucas S."/>
            <person name="Meincke L."/>
            <person name="Pitluck S."/>
            <person name="Tapia R."/>
            <person name="Teshima H."/>
            <person name="Woyke T."/>
            <person name="Fox B.G."/>
            <person name="Angert E.R."/>
            <person name="Currie C.R."/>
        </authorList>
    </citation>
    <scope>NUCLEOTIDE SEQUENCE [LARGE SCALE GENOMIC DNA]</scope>
    <source>
        <strain evidence="4">ATCC 49066 / DSM 5427 / NCIMB 11756 / RHM5</strain>
    </source>
</reference>
<dbReference type="GO" id="GO:0003677">
    <property type="term" value="F:DNA binding"/>
    <property type="evidence" value="ECO:0007669"/>
    <property type="project" value="UniProtKB-UniRule"/>
</dbReference>
<accession>F2JMG3</accession>
<dbReference type="Proteomes" id="UP000008467">
    <property type="component" value="Chromosome"/>
</dbReference>
<dbReference type="InterPro" id="IPR044068">
    <property type="entry name" value="CB"/>
</dbReference>
<keyword evidence="4" id="KW-1185">Reference proteome</keyword>
<protein>
    <recommendedName>
        <fullName evidence="2">Core-binding (CB) domain-containing protein</fullName>
    </recommendedName>
</protein>
<feature type="domain" description="Core-binding (CB)" evidence="2">
    <location>
        <begin position="3"/>
        <end position="30"/>
    </location>
</feature>
<dbReference type="EMBL" id="CP002582">
    <property type="protein sequence ID" value="ADZ83481.1"/>
    <property type="molecule type" value="Genomic_DNA"/>
</dbReference>
<dbReference type="AlphaFoldDB" id="F2JMG3"/>
<gene>
    <name evidence="3" type="ordered locus">Clole_1757</name>
</gene>
<dbReference type="KEGG" id="cle:Clole_1757"/>
<keyword evidence="1" id="KW-0238">DNA-binding</keyword>
<name>F2JMG3_CELLD</name>
<evidence type="ECO:0000259" key="2">
    <source>
        <dbReference type="PROSITE" id="PS51900"/>
    </source>
</evidence>